<gene>
    <name evidence="1" type="ORF">TRIHO_31110</name>
</gene>
<sequence length="66" mass="7417">MLGMGKLYRRRVLWLANAVGRFGAAVLRWGRESHPVASGQIGTQQLQPAYANAKIKSGRQPRIRRD</sequence>
<keyword evidence="2" id="KW-1185">Reference proteome</keyword>
<comment type="caution">
    <text evidence="1">The sequence shown here is derived from an EMBL/GenBank/DDBJ whole genome shotgun (WGS) entry which is preliminary data.</text>
</comment>
<accession>A0A132BVK8</accession>
<evidence type="ECO:0000313" key="2">
    <source>
        <dbReference type="Proteomes" id="UP000068382"/>
    </source>
</evidence>
<dbReference type="AlphaFoldDB" id="A0A132BVK8"/>
<dbReference type="EMBL" id="LPUY01000079">
    <property type="protein sequence ID" value="KUP92092.1"/>
    <property type="molecule type" value="Genomic_DNA"/>
</dbReference>
<organism evidence="1 2">
    <name type="scientific">Tritonibacter horizontis</name>
    <dbReference type="NCBI Taxonomy" id="1768241"/>
    <lineage>
        <taxon>Bacteria</taxon>
        <taxon>Pseudomonadati</taxon>
        <taxon>Pseudomonadota</taxon>
        <taxon>Alphaproteobacteria</taxon>
        <taxon>Rhodobacterales</taxon>
        <taxon>Paracoccaceae</taxon>
        <taxon>Tritonibacter</taxon>
    </lineage>
</organism>
<evidence type="ECO:0000313" key="1">
    <source>
        <dbReference type="EMBL" id="KUP92092.1"/>
    </source>
</evidence>
<dbReference type="RefSeq" id="WP_131811209.1">
    <property type="nucleotide sequence ID" value="NZ_LPUY01000079.1"/>
</dbReference>
<proteinExistence type="predicted"/>
<name>A0A132BVK8_9RHOB</name>
<protein>
    <submittedName>
        <fullName evidence="1">Uncharacterized protein</fullName>
    </submittedName>
</protein>
<reference evidence="1 2" key="1">
    <citation type="submission" date="2015-12" db="EMBL/GenBank/DDBJ databases">
        <title>Genome sequence of the marine Rhodobacteraceae strain O3.65, Candidatus Tritonibacter horizontis.</title>
        <authorList>
            <person name="Poehlein A."/>
            <person name="Giebel H.A."/>
            <person name="Voget S."/>
            <person name="Brinkhoff T."/>
        </authorList>
    </citation>
    <scope>NUCLEOTIDE SEQUENCE [LARGE SCALE GENOMIC DNA]</scope>
    <source>
        <strain evidence="1 2">O3.65</strain>
    </source>
</reference>
<dbReference type="Proteomes" id="UP000068382">
    <property type="component" value="Unassembled WGS sequence"/>
</dbReference>